<dbReference type="InterPro" id="IPR010730">
    <property type="entry name" value="HET"/>
</dbReference>
<dbReference type="AlphaFoldDB" id="A0AA40BFQ0"/>
<organism evidence="2 3">
    <name type="scientific">Lasiosphaeria miniovina</name>
    <dbReference type="NCBI Taxonomy" id="1954250"/>
    <lineage>
        <taxon>Eukaryota</taxon>
        <taxon>Fungi</taxon>
        <taxon>Dikarya</taxon>
        <taxon>Ascomycota</taxon>
        <taxon>Pezizomycotina</taxon>
        <taxon>Sordariomycetes</taxon>
        <taxon>Sordariomycetidae</taxon>
        <taxon>Sordariales</taxon>
        <taxon>Lasiosphaeriaceae</taxon>
        <taxon>Lasiosphaeria</taxon>
    </lineage>
</organism>
<comment type="caution">
    <text evidence="2">The sequence shown here is derived from an EMBL/GenBank/DDBJ whole genome shotgun (WGS) entry which is preliminary data.</text>
</comment>
<protein>
    <submittedName>
        <fullName evidence="2">Heterokaryon incompatibility protein-domain-containing protein</fullName>
    </submittedName>
</protein>
<reference evidence="2" key="1">
    <citation type="submission" date="2023-06" db="EMBL/GenBank/DDBJ databases">
        <title>Genome-scale phylogeny and comparative genomics of the fungal order Sordariales.</title>
        <authorList>
            <consortium name="Lawrence Berkeley National Laboratory"/>
            <person name="Hensen N."/>
            <person name="Bonometti L."/>
            <person name="Westerberg I."/>
            <person name="Brannstrom I.O."/>
            <person name="Guillou S."/>
            <person name="Cros-Aarteil S."/>
            <person name="Calhoun S."/>
            <person name="Haridas S."/>
            <person name="Kuo A."/>
            <person name="Mondo S."/>
            <person name="Pangilinan J."/>
            <person name="Riley R."/>
            <person name="LaButti K."/>
            <person name="Andreopoulos B."/>
            <person name="Lipzen A."/>
            <person name="Chen C."/>
            <person name="Yanf M."/>
            <person name="Daum C."/>
            <person name="Ng V."/>
            <person name="Clum A."/>
            <person name="Steindorff A."/>
            <person name="Ohm R."/>
            <person name="Martin F."/>
            <person name="Silar P."/>
            <person name="Natvig D."/>
            <person name="Lalanne C."/>
            <person name="Gautier V."/>
            <person name="Ament-velasquez S.L."/>
            <person name="Kruys A."/>
            <person name="Hutchinson M.I."/>
            <person name="Powell A.J."/>
            <person name="Barry K."/>
            <person name="Miller A.N."/>
            <person name="Grigoriev I.V."/>
            <person name="Debuchy R."/>
            <person name="Gladieux P."/>
            <person name="Thoren M.H."/>
            <person name="Johannesson H."/>
        </authorList>
    </citation>
    <scope>NUCLEOTIDE SEQUENCE</scope>
    <source>
        <strain evidence="2">SMH2392-1A</strain>
    </source>
</reference>
<proteinExistence type="predicted"/>
<keyword evidence="3" id="KW-1185">Reference proteome</keyword>
<accession>A0AA40BFQ0</accession>
<dbReference type="PANTHER" id="PTHR33112">
    <property type="entry name" value="DOMAIN PROTEIN, PUTATIVE-RELATED"/>
    <property type="match status" value="1"/>
</dbReference>
<sequence length="676" mass="76208">MNSSRIRKLDTDGDAVLATVDGQSRRFKRQKFNPVSPLCRACQPLDLDKSLDDAFQHFQLVKTNLIKGPDGLRAAAPVHKGPNSTWHFEDALYIHSFGHRLAQESACPLCTFFRAMRVQPGQYENYKLLAWPSSESWMFQLDDLDRGLADMEYTNTVFMAVVPDIQGLTGEAYDCDMMERQIPAIGVIYRLQADETWEPSLDVLVRPRELAVQASMPLARDWLQACKEHHGEACKSSGSHQPINQGFRLIDCTAEPTTVESQPWGTPYAALSYVWGTTAEDMLDWPRTVLDAVLVTKALGMRYLWVDRLCINQSDPEEKRNLINKMTDIYQCADITLFAAAGSGASYGLPGVGSTPRNAQPRYMLDSGSTLVSILRDPRRDVMESAHWTRGWTYQEGVLSNRRLVFTDNQMYWECNHMATQESLATILWHQSVNESEEDHSTTMADFMIGGIFKGHLFSGGPFGEHESINPSDDPHQLSYGFAQPVEIGVRSQFRGIDEHIRDYSKRRLTHGTDSLNAFLGITNAYTRLPDFYLLHGLPLWMGKVAGSFSGAQITFGLTVSAWYHLGSGIQRTFTCEASRRRTHFPSWSWAGWDAGERGAITWRSPPQFEHAALTADLIKCGREDAWPLWAADVHLFNQGQFRDNRPPAKTVRLRDCVGGITLETEKPDLIMLQNP</sequence>
<evidence type="ECO:0000313" key="3">
    <source>
        <dbReference type="Proteomes" id="UP001172101"/>
    </source>
</evidence>
<dbReference type="PANTHER" id="PTHR33112:SF1">
    <property type="entry name" value="HETEROKARYON INCOMPATIBILITY DOMAIN-CONTAINING PROTEIN"/>
    <property type="match status" value="1"/>
</dbReference>
<dbReference type="Pfam" id="PF06985">
    <property type="entry name" value="HET"/>
    <property type="match status" value="1"/>
</dbReference>
<evidence type="ECO:0000259" key="1">
    <source>
        <dbReference type="Pfam" id="PF06985"/>
    </source>
</evidence>
<gene>
    <name evidence="2" type="ORF">B0T26DRAFT_745178</name>
</gene>
<name>A0AA40BFQ0_9PEZI</name>
<dbReference type="Proteomes" id="UP001172101">
    <property type="component" value="Unassembled WGS sequence"/>
</dbReference>
<dbReference type="GeneID" id="85327796"/>
<feature type="domain" description="Heterokaryon incompatibility" evidence="1">
    <location>
        <begin position="268"/>
        <end position="396"/>
    </location>
</feature>
<evidence type="ECO:0000313" key="2">
    <source>
        <dbReference type="EMBL" id="KAK0733088.1"/>
    </source>
</evidence>
<dbReference type="EMBL" id="JAUIRO010000001">
    <property type="protein sequence ID" value="KAK0733088.1"/>
    <property type="molecule type" value="Genomic_DNA"/>
</dbReference>
<dbReference type="RefSeq" id="XP_060301965.1">
    <property type="nucleotide sequence ID" value="XM_060444526.1"/>
</dbReference>